<keyword evidence="4" id="KW-1185">Reference proteome</keyword>
<organism evidence="3 4">
    <name type="scientific">Candidatus Paraburkholderia kirkii UZHbot1</name>
    <dbReference type="NCBI Taxonomy" id="1055526"/>
    <lineage>
        <taxon>Bacteria</taxon>
        <taxon>Pseudomonadati</taxon>
        <taxon>Pseudomonadota</taxon>
        <taxon>Betaproteobacteria</taxon>
        <taxon>Burkholderiales</taxon>
        <taxon>Burkholderiaceae</taxon>
        <taxon>Paraburkholderia</taxon>
    </lineage>
</organism>
<feature type="transmembrane region" description="Helical" evidence="2">
    <location>
        <begin position="6"/>
        <end position="24"/>
    </location>
</feature>
<reference evidence="3 4" key="2">
    <citation type="submission" date="2011-10" db="EMBL/GenBank/DDBJ databases">
        <title>Draft genome sequence of Candidatus Burkholderia kirkii.</title>
        <authorList>
            <person name="Carlier A.L."/>
            <person name="Eberl L."/>
        </authorList>
    </citation>
    <scope>NUCLEOTIDE SEQUENCE [LARGE SCALE GENOMIC DNA]</scope>
    <source>
        <strain evidence="3 4">UZHbot1</strain>
    </source>
</reference>
<reference evidence="3 4" key="1">
    <citation type="submission" date="2011-09" db="EMBL/GenBank/DDBJ databases">
        <authorList>
            <person name="Carlier A."/>
        </authorList>
    </citation>
    <scope>NUCLEOTIDE SEQUENCE [LARGE SCALE GENOMIC DNA]</scope>
    <source>
        <strain evidence="3 4">UZHbot1</strain>
    </source>
</reference>
<sequence>MIDIESMRNFFFLVVLFFLSQWLLKKLRRANERAQQGETQSGTRTAGEATAGGFNDARRARSNGNGRAAGETPQLADPLIRCAQCGVHTPRSESIVVSGERFCCADHARAHASHPTGRDAR</sequence>
<evidence type="ECO:0000313" key="3">
    <source>
        <dbReference type="EMBL" id="CCD40804.1"/>
    </source>
</evidence>
<protein>
    <submittedName>
        <fullName evidence="3">Pyrimidine deaminase</fullName>
    </submittedName>
</protein>
<dbReference type="EMBL" id="CAFE01000263">
    <property type="protein sequence ID" value="CCD40804.1"/>
    <property type="molecule type" value="Genomic_DNA"/>
</dbReference>
<dbReference type="AlphaFoldDB" id="G4MI25"/>
<keyword evidence="2" id="KW-0812">Transmembrane</keyword>
<dbReference type="BioCyc" id="CBUR1055526:G10QW-120-MONOMER"/>
<comment type="caution">
    <text evidence="3">The sequence shown here is derived from an EMBL/GenBank/DDBJ whole genome shotgun (WGS) entry which is preliminary data.</text>
</comment>
<evidence type="ECO:0000256" key="2">
    <source>
        <dbReference type="SAM" id="Phobius"/>
    </source>
</evidence>
<dbReference type="Proteomes" id="UP000003511">
    <property type="component" value="Unassembled WGS sequence"/>
</dbReference>
<gene>
    <name evidence="3" type="ORF">BKIR_c8_3452</name>
</gene>
<dbReference type="NCBIfam" id="NF041023">
    <property type="entry name" value="PP0621_fam"/>
    <property type="match status" value="1"/>
</dbReference>
<keyword evidence="2" id="KW-1133">Transmembrane helix</keyword>
<proteinExistence type="predicted"/>
<dbReference type="HOGENOM" id="CLU_168222_1_0_4"/>
<dbReference type="STRING" id="1055526.BKIR_c8_3452"/>
<evidence type="ECO:0000313" key="4">
    <source>
        <dbReference type="Proteomes" id="UP000003511"/>
    </source>
</evidence>
<accession>G4MI25</accession>
<feature type="compositionally biased region" description="Low complexity" evidence="1">
    <location>
        <begin position="42"/>
        <end position="55"/>
    </location>
</feature>
<dbReference type="InterPro" id="IPR049708">
    <property type="entry name" value="PP0621-like"/>
</dbReference>
<evidence type="ECO:0000256" key="1">
    <source>
        <dbReference type="SAM" id="MobiDB-lite"/>
    </source>
</evidence>
<keyword evidence="2" id="KW-0472">Membrane</keyword>
<name>G4MI25_9BURK</name>
<feature type="region of interest" description="Disordered" evidence="1">
    <location>
        <begin position="30"/>
        <end position="73"/>
    </location>
</feature>